<evidence type="ECO:0000313" key="6">
    <source>
        <dbReference type="EMBL" id="CAG9801909.1"/>
    </source>
</evidence>
<dbReference type="GO" id="GO:0007608">
    <property type="term" value="P:sensory perception of smell"/>
    <property type="evidence" value="ECO:0007669"/>
    <property type="project" value="TreeGrafter"/>
</dbReference>
<evidence type="ECO:0000256" key="2">
    <source>
        <dbReference type="ARBA" id="ARBA00008098"/>
    </source>
</evidence>
<dbReference type="EMBL" id="OU895878">
    <property type="protein sequence ID" value="CAG9801909.1"/>
    <property type="molecule type" value="Genomic_DNA"/>
</dbReference>
<evidence type="ECO:0000256" key="5">
    <source>
        <dbReference type="SAM" id="SignalP"/>
    </source>
</evidence>
<feature type="signal peptide" evidence="5">
    <location>
        <begin position="1"/>
        <end position="19"/>
    </location>
</feature>
<dbReference type="SUPFAM" id="SSF47565">
    <property type="entry name" value="Insect pheromone/odorant-binding proteins"/>
    <property type="match status" value="2"/>
</dbReference>
<dbReference type="GO" id="GO:0005615">
    <property type="term" value="C:extracellular space"/>
    <property type="evidence" value="ECO:0007669"/>
    <property type="project" value="TreeGrafter"/>
</dbReference>
<keyword evidence="7" id="KW-1185">Reference proteome</keyword>
<reference evidence="6" key="1">
    <citation type="submission" date="2022-01" db="EMBL/GenBank/DDBJ databases">
        <authorList>
            <person name="King R."/>
        </authorList>
    </citation>
    <scope>NUCLEOTIDE SEQUENCE</scope>
</reference>
<sequence length="307" mass="35238">MKYIIAIFVAISIVSFTFAEENHTDDAKTKAEEYITACKTETGISDENANKIKAGDFSVRDEKAQCFTHCFFKKASFVNDKNEIQPDIMITKLSHKPNEKNEALETLITRCAKEKGESDCETSFKIYECYRGGASYESIRERQKKRLEISRAMRTCIFENRVTYTLAVQYGKGDFKDESDKGKCFLKCFAVKMKLFDSETGNPQKGELLNYSSYLSAEDLPFNEIIDKCDKDTERSENQCDFVFRMYKCLWNGIKNSPEPESLRNSFNDVFGFNQLFDDGEIKAELEAEAVMDETEVKEVKEANAKK</sequence>
<proteinExistence type="inferred from homology"/>
<evidence type="ECO:0000256" key="1">
    <source>
        <dbReference type="ARBA" id="ARBA00004613"/>
    </source>
</evidence>
<dbReference type="SMART" id="SM00708">
    <property type="entry name" value="PhBP"/>
    <property type="match status" value="2"/>
</dbReference>
<keyword evidence="3" id="KW-0964">Secreted</keyword>
<feature type="chain" id="PRO_5040212329" evidence="5">
    <location>
        <begin position="20"/>
        <end position="307"/>
    </location>
</feature>
<evidence type="ECO:0000313" key="7">
    <source>
        <dbReference type="Proteomes" id="UP001153620"/>
    </source>
</evidence>
<organism evidence="6 7">
    <name type="scientific">Chironomus riparius</name>
    <dbReference type="NCBI Taxonomy" id="315576"/>
    <lineage>
        <taxon>Eukaryota</taxon>
        <taxon>Metazoa</taxon>
        <taxon>Ecdysozoa</taxon>
        <taxon>Arthropoda</taxon>
        <taxon>Hexapoda</taxon>
        <taxon>Insecta</taxon>
        <taxon>Pterygota</taxon>
        <taxon>Neoptera</taxon>
        <taxon>Endopterygota</taxon>
        <taxon>Diptera</taxon>
        <taxon>Nematocera</taxon>
        <taxon>Chironomoidea</taxon>
        <taxon>Chironomidae</taxon>
        <taxon>Chironominae</taxon>
        <taxon>Chironomus</taxon>
    </lineage>
</organism>
<protein>
    <submittedName>
        <fullName evidence="6">Uncharacterized protein</fullName>
    </submittedName>
</protein>
<dbReference type="Gene3D" id="1.10.238.20">
    <property type="entry name" value="Pheromone/general odorant binding protein domain"/>
    <property type="match status" value="2"/>
</dbReference>
<dbReference type="FunFam" id="1.10.238.20:FF:000001">
    <property type="entry name" value="General odorant-binding protein lush"/>
    <property type="match status" value="1"/>
</dbReference>
<dbReference type="AlphaFoldDB" id="A0A9N9WQ40"/>
<dbReference type="Proteomes" id="UP001153620">
    <property type="component" value="Chromosome 2"/>
</dbReference>
<reference evidence="6" key="2">
    <citation type="submission" date="2022-10" db="EMBL/GenBank/DDBJ databases">
        <authorList>
            <consortium name="ENA_rothamsted_submissions"/>
            <consortium name="culmorum"/>
            <person name="King R."/>
        </authorList>
    </citation>
    <scope>NUCLEOTIDE SEQUENCE</scope>
</reference>
<evidence type="ECO:0000256" key="4">
    <source>
        <dbReference type="ARBA" id="ARBA00022729"/>
    </source>
</evidence>
<dbReference type="GO" id="GO:0005549">
    <property type="term" value="F:odorant binding"/>
    <property type="evidence" value="ECO:0007669"/>
    <property type="project" value="InterPro"/>
</dbReference>
<dbReference type="InterPro" id="IPR036728">
    <property type="entry name" value="PBP_GOBP_sf"/>
</dbReference>
<dbReference type="PANTHER" id="PTHR11857:SF43">
    <property type="entry name" value="GEO07291P1-RELATED"/>
    <property type="match status" value="1"/>
</dbReference>
<name>A0A9N9WQ40_9DIPT</name>
<comment type="subcellular location">
    <subcellularLocation>
        <location evidence="1">Secreted</location>
    </subcellularLocation>
</comment>
<comment type="similarity">
    <text evidence="2">Belongs to the PBP/GOBP family.</text>
</comment>
<dbReference type="Pfam" id="PF01395">
    <property type="entry name" value="PBP_GOBP"/>
    <property type="match status" value="2"/>
</dbReference>
<accession>A0A9N9WQ40</accession>
<evidence type="ECO:0000256" key="3">
    <source>
        <dbReference type="ARBA" id="ARBA00022525"/>
    </source>
</evidence>
<dbReference type="CDD" id="cd23992">
    <property type="entry name" value="PBP_GOBP"/>
    <property type="match status" value="2"/>
</dbReference>
<dbReference type="InterPro" id="IPR006170">
    <property type="entry name" value="PBP/GOBP"/>
</dbReference>
<dbReference type="OrthoDB" id="6601693at2759"/>
<keyword evidence="4 5" id="KW-0732">Signal</keyword>
<dbReference type="PANTHER" id="PTHR11857">
    <property type="entry name" value="ODORANT BINDING PROTEIN-RELATED"/>
    <property type="match status" value="1"/>
</dbReference>
<gene>
    <name evidence="6" type="ORF">CHIRRI_LOCUS4829</name>
</gene>